<keyword evidence="3" id="KW-1185">Reference proteome</keyword>
<dbReference type="RefSeq" id="WP_249867906.1">
    <property type="nucleotide sequence ID" value="NZ_JAMGBC010000001.1"/>
</dbReference>
<organism evidence="2 3">
    <name type="scientific">Sphingomonas anseongensis</name>
    <dbReference type="NCBI Taxonomy" id="2908207"/>
    <lineage>
        <taxon>Bacteria</taxon>
        <taxon>Pseudomonadati</taxon>
        <taxon>Pseudomonadota</taxon>
        <taxon>Alphaproteobacteria</taxon>
        <taxon>Sphingomonadales</taxon>
        <taxon>Sphingomonadaceae</taxon>
        <taxon>Sphingomonas</taxon>
    </lineage>
</organism>
<dbReference type="Pfam" id="PF16233">
    <property type="entry name" value="DUF4893"/>
    <property type="match status" value="1"/>
</dbReference>
<accession>A0ABT0RFB5</accession>
<proteinExistence type="predicted"/>
<keyword evidence="1" id="KW-0732">Signal</keyword>
<name>A0ABT0RFB5_9SPHN</name>
<reference evidence="2" key="1">
    <citation type="submission" date="2022-05" db="EMBL/GenBank/DDBJ databases">
        <authorList>
            <person name="Jo J.-H."/>
            <person name="Im W.-T."/>
        </authorList>
    </citation>
    <scope>NUCLEOTIDE SEQUENCE</scope>
    <source>
        <strain evidence="2">RG327</strain>
    </source>
</reference>
<feature type="signal peptide" evidence="1">
    <location>
        <begin position="1"/>
        <end position="20"/>
    </location>
</feature>
<evidence type="ECO:0000313" key="3">
    <source>
        <dbReference type="Proteomes" id="UP001165343"/>
    </source>
</evidence>
<evidence type="ECO:0000256" key="1">
    <source>
        <dbReference type="SAM" id="SignalP"/>
    </source>
</evidence>
<evidence type="ECO:0000313" key="2">
    <source>
        <dbReference type="EMBL" id="MCL6678982.1"/>
    </source>
</evidence>
<feature type="chain" id="PRO_5047450307" evidence="1">
    <location>
        <begin position="21"/>
        <end position="206"/>
    </location>
</feature>
<comment type="caution">
    <text evidence="2">The sequence shown here is derived from an EMBL/GenBank/DDBJ whole genome shotgun (WGS) entry which is preliminary data.</text>
</comment>
<protein>
    <submittedName>
        <fullName evidence="2">DUF4893 domain-containing protein</fullName>
    </submittedName>
</protein>
<dbReference type="InterPro" id="IPR032609">
    <property type="entry name" value="DUF4893"/>
</dbReference>
<dbReference type="Proteomes" id="UP001165343">
    <property type="component" value="Unassembled WGS sequence"/>
</dbReference>
<gene>
    <name evidence="2" type="ORF">LZ519_06580</name>
</gene>
<dbReference type="EMBL" id="JAMGBC010000001">
    <property type="protein sequence ID" value="MCL6678982.1"/>
    <property type="molecule type" value="Genomic_DNA"/>
</dbReference>
<sequence>MRVALSFLALPLACTGCSMMAPSTAVVQPAHDWRAVATDSDRARLRDWRGAFTAALAAASKSGHAADIAKEGALLNPDSAIGGPIPDGMYRCRVIKLGAKSVGMLDYVAYPYFNCRVQQKGEAQSFAKLNGSQRQVGIIFPHDQLRSVFLGTLTLGDEARATPYGVDPDRDVVGYVERIGEARWRLVMPYPHFESQLDVMELVPAS</sequence>